<dbReference type="PROSITE" id="PS51257">
    <property type="entry name" value="PROKAR_LIPOPROTEIN"/>
    <property type="match status" value="1"/>
</dbReference>
<dbReference type="STRING" id="1789224.BFG52_06695"/>
<dbReference type="InterPro" id="IPR012338">
    <property type="entry name" value="Beta-lactam/transpept-like"/>
</dbReference>
<dbReference type="Proteomes" id="UP000093391">
    <property type="component" value="Chromosome"/>
</dbReference>
<dbReference type="InterPro" id="IPR018044">
    <property type="entry name" value="Peptidase_S11"/>
</dbReference>
<dbReference type="GO" id="GO:0009002">
    <property type="term" value="F:serine-type D-Ala-D-Ala carboxypeptidase activity"/>
    <property type="evidence" value="ECO:0007669"/>
    <property type="project" value="InterPro"/>
</dbReference>
<evidence type="ECO:0000313" key="13">
    <source>
        <dbReference type="Proteomes" id="UP000093391"/>
    </source>
</evidence>
<gene>
    <name evidence="12" type="ORF">BFG52_06695</name>
</gene>
<protein>
    <submittedName>
        <fullName evidence="12">D-alanyl-D-alanine carboxypeptidase</fullName>
    </submittedName>
</protein>
<dbReference type="PANTHER" id="PTHR21581:SF6">
    <property type="entry name" value="TRAFFICKING PROTEIN PARTICLE COMPLEX SUBUNIT 12"/>
    <property type="match status" value="1"/>
</dbReference>
<dbReference type="KEGG" id="ala:BFG52_06695"/>
<name>A0A1B2LYV0_9GAMM</name>
<accession>A0A1B2LYV0</accession>
<evidence type="ECO:0000256" key="1">
    <source>
        <dbReference type="ARBA" id="ARBA00007164"/>
    </source>
</evidence>
<dbReference type="AlphaFoldDB" id="A0A1B2LYV0"/>
<feature type="binding site" evidence="8">
    <location>
        <position position="224"/>
    </location>
    <ligand>
        <name>substrate</name>
    </ligand>
</feature>
<keyword evidence="5" id="KW-0573">Peptidoglycan synthesis</keyword>
<evidence type="ECO:0000256" key="7">
    <source>
        <dbReference type="PIRSR" id="PIRSR618044-1"/>
    </source>
</evidence>
<evidence type="ECO:0000256" key="4">
    <source>
        <dbReference type="ARBA" id="ARBA00022960"/>
    </source>
</evidence>
<evidence type="ECO:0000259" key="11">
    <source>
        <dbReference type="Pfam" id="PF00768"/>
    </source>
</evidence>
<feature type="signal peptide" evidence="10">
    <location>
        <begin position="1"/>
        <end position="21"/>
    </location>
</feature>
<keyword evidence="2 10" id="KW-0732">Signal</keyword>
<dbReference type="GO" id="GO:0008360">
    <property type="term" value="P:regulation of cell shape"/>
    <property type="evidence" value="ECO:0007669"/>
    <property type="project" value="UniProtKB-KW"/>
</dbReference>
<feature type="active site" description="Proton acceptor" evidence="7">
    <location>
        <position position="63"/>
    </location>
</feature>
<dbReference type="SUPFAM" id="SSF56601">
    <property type="entry name" value="beta-lactamase/transpeptidase-like"/>
    <property type="match status" value="1"/>
</dbReference>
<feature type="chain" id="PRO_5008539911" evidence="10">
    <location>
        <begin position="22"/>
        <end position="421"/>
    </location>
</feature>
<reference evidence="12 13" key="1">
    <citation type="submission" date="2016-08" db="EMBL/GenBank/DDBJ databases">
        <authorList>
            <person name="Seilhamer J.J."/>
        </authorList>
    </citation>
    <scope>NUCLEOTIDE SEQUENCE [LARGE SCALE GENOMIC DNA]</scope>
    <source>
        <strain evidence="12 13">BRTC-1</strain>
    </source>
</reference>
<keyword evidence="12" id="KW-0121">Carboxypeptidase</keyword>
<feature type="active site" evidence="7">
    <location>
        <position position="122"/>
    </location>
</feature>
<keyword evidence="12" id="KW-0645">Protease</keyword>
<dbReference type="GO" id="GO:0009252">
    <property type="term" value="P:peptidoglycan biosynthetic process"/>
    <property type="evidence" value="ECO:0007669"/>
    <property type="project" value="UniProtKB-KW"/>
</dbReference>
<evidence type="ECO:0000256" key="9">
    <source>
        <dbReference type="RuleBase" id="RU004016"/>
    </source>
</evidence>
<evidence type="ECO:0000256" key="2">
    <source>
        <dbReference type="ARBA" id="ARBA00022729"/>
    </source>
</evidence>
<evidence type="ECO:0000256" key="8">
    <source>
        <dbReference type="PIRSR" id="PIRSR618044-2"/>
    </source>
</evidence>
<evidence type="ECO:0000256" key="10">
    <source>
        <dbReference type="SAM" id="SignalP"/>
    </source>
</evidence>
<comment type="similarity">
    <text evidence="1 9">Belongs to the peptidase S11 family.</text>
</comment>
<dbReference type="InterPro" id="IPR001967">
    <property type="entry name" value="Peptidase_S11_N"/>
</dbReference>
<keyword evidence="6" id="KW-0961">Cell wall biogenesis/degradation</keyword>
<dbReference type="PANTHER" id="PTHR21581">
    <property type="entry name" value="D-ALANYL-D-ALANINE CARBOXYPEPTIDASE"/>
    <property type="match status" value="1"/>
</dbReference>
<dbReference type="EMBL" id="CP016895">
    <property type="protein sequence ID" value="AOA58069.1"/>
    <property type="molecule type" value="Genomic_DNA"/>
</dbReference>
<evidence type="ECO:0000256" key="5">
    <source>
        <dbReference type="ARBA" id="ARBA00022984"/>
    </source>
</evidence>
<evidence type="ECO:0000256" key="6">
    <source>
        <dbReference type="ARBA" id="ARBA00023316"/>
    </source>
</evidence>
<proteinExistence type="inferred from homology"/>
<keyword evidence="13" id="KW-1185">Reference proteome</keyword>
<evidence type="ECO:0000313" key="12">
    <source>
        <dbReference type="EMBL" id="AOA58069.1"/>
    </source>
</evidence>
<dbReference type="GO" id="GO:0006508">
    <property type="term" value="P:proteolysis"/>
    <property type="evidence" value="ECO:0007669"/>
    <property type="project" value="InterPro"/>
</dbReference>
<organism evidence="12 13">
    <name type="scientific">Acinetobacter larvae</name>
    <dbReference type="NCBI Taxonomy" id="1789224"/>
    <lineage>
        <taxon>Bacteria</taxon>
        <taxon>Pseudomonadati</taxon>
        <taxon>Pseudomonadota</taxon>
        <taxon>Gammaproteobacteria</taxon>
        <taxon>Moraxellales</taxon>
        <taxon>Moraxellaceae</taxon>
        <taxon>Acinetobacter</taxon>
    </lineage>
</organism>
<evidence type="ECO:0000256" key="3">
    <source>
        <dbReference type="ARBA" id="ARBA00022801"/>
    </source>
</evidence>
<dbReference type="GO" id="GO:0071555">
    <property type="term" value="P:cell wall organization"/>
    <property type="evidence" value="ECO:0007669"/>
    <property type="project" value="UniProtKB-KW"/>
</dbReference>
<keyword evidence="4" id="KW-0133">Cell shape</keyword>
<dbReference type="Gene3D" id="3.40.710.10">
    <property type="entry name" value="DD-peptidase/beta-lactamase superfamily"/>
    <property type="match status" value="1"/>
</dbReference>
<feature type="domain" description="Peptidase S11 D-alanyl-D-alanine carboxypeptidase A N-terminal" evidence="11">
    <location>
        <begin position="28"/>
        <end position="261"/>
    </location>
</feature>
<feature type="active site" description="Acyl-ester intermediate" evidence="7">
    <location>
        <position position="60"/>
    </location>
</feature>
<keyword evidence="3" id="KW-0378">Hydrolase</keyword>
<dbReference type="Pfam" id="PF00768">
    <property type="entry name" value="Peptidase_S11"/>
    <property type="match status" value="1"/>
</dbReference>
<dbReference type="PRINTS" id="PR00725">
    <property type="entry name" value="DADACBPTASE1"/>
</dbReference>
<dbReference type="RefSeq" id="WP_067553825.1">
    <property type="nucleotide sequence ID" value="NZ_CP016895.1"/>
</dbReference>
<sequence>MRSITTFFAFISLFWASCLHASLLHIAPSSVEAEAWTILDSQSGQIIASHNSEQQRAPASLTKMMVAYISLKEIQAGRLKKEEIIRATPVVNMVQPDESQMYLKVGEQISVDQLLAGLIVMSANDAAVTLAERISGNVPAFVQRMNQEAQALGMHNTHFTNPAGITMPAHYSSAHDMALLGQKLTQQTPDYLSYSIQPDFRYKEHFHHATNLALKTDPSVDGLKTGYTQAAGYNLALTAHRPSGLPNQPDRRIIVVVMGTKSAVKRSQIAEQLLNLAYVYSRNEIAIQEKQQLAELPVIRSTLKIFKIQSPQPHIVTTSLYNHSNPILLTQFDPTRQLLVIQDQQHQPQIIAPAQNTQTHFDVELTQKSLTAPLAGPMELAKVHVYQNQQLLQTFNIQDNVILEQAHWWQRLWMWLIGLFA</sequence>